<comment type="caution">
    <text evidence="2">The sequence shown here is derived from an EMBL/GenBank/DDBJ whole genome shotgun (WGS) entry which is preliminary data.</text>
</comment>
<feature type="non-terminal residue" evidence="2">
    <location>
        <position position="483"/>
    </location>
</feature>
<evidence type="ECO:0000256" key="1">
    <source>
        <dbReference type="SAM" id="MobiDB-lite"/>
    </source>
</evidence>
<organism evidence="2 3">
    <name type="scientific">Candolleomyces eurysporus</name>
    <dbReference type="NCBI Taxonomy" id="2828524"/>
    <lineage>
        <taxon>Eukaryota</taxon>
        <taxon>Fungi</taxon>
        <taxon>Dikarya</taxon>
        <taxon>Basidiomycota</taxon>
        <taxon>Agaricomycotina</taxon>
        <taxon>Agaricomycetes</taxon>
        <taxon>Agaricomycetidae</taxon>
        <taxon>Agaricales</taxon>
        <taxon>Agaricineae</taxon>
        <taxon>Psathyrellaceae</taxon>
        <taxon>Candolleomyces</taxon>
    </lineage>
</organism>
<protein>
    <submittedName>
        <fullName evidence="2">Uncharacterized protein</fullName>
    </submittedName>
</protein>
<keyword evidence="3" id="KW-1185">Reference proteome</keyword>
<evidence type="ECO:0000313" key="2">
    <source>
        <dbReference type="EMBL" id="KAJ2925819.1"/>
    </source>
</evidence>
<name>A0A9W8J1Q7_9AGAR</name>
<reference evidence="2" key="1">
    <citation type="submission" date="2022-06" db="EMBL/GenBank/DDBJ databases">
        <title>Genome Sequence of Candolleomyces eurysporus.</title>
        <authorList>
            <person name="Buettner E."/>
        </authorList>
    </citation>
    <scope>NUCLEOTIDE SEQUENCE</scope>
    <source>
        <strain evidence="2">VTCC 930004</strain>
    </source>
</reference>
<proteinExistence type="predicted"/>
<feature type="region of interest" description="Disordered" evidence="1">
    <location>
        <begin position="384"/>
        <end position="422"/>
    </location>
</feature>
<feature type="compositionally biased region" description="Polar residues" evidence="1">
    <location>
        <begin position="405"/>
        <end position="419"/>
    </location>
</feature>
<gene>
    <name evidence="2" type="ORF">H1R20_g11280</name>
</gene>
<dbReference type="EMBL" id="JANBPK010001113">
    <property type="protein sequence ID" value="KAJ2925819.1"/>
    <property type="molecule type" value="Genomic_DNA"/>
</dbReference>
<feature type="compositionally biased region" description="Basic residues" evidence="1">
    <location>
        <begin position="26"/>
        <end position="42"/>
    </location>
</feature>
<dbReference type="Proteomes" id="UP001140091">
    <property type="component" value="Unassembled WGS sequence"/>
</dbReference>
<dbReference type="OrthoDB" id="10326425at2759"/>
<feature type="compositionally biased region" description="Low complexity" evidence="1">
    <location>
        <begin position="393"/>
        <end position="404"/>
    </location>
</feature>
<evidence type="ECO:0000313" key="3">
    <source>
        <dbReference type="Proteomes" id="UP001140091"/>
    </source>
</evidence>
<accession>A0A9W8J1Q7</accession>
<dbReference type="AlphaFoldDB" id="A0A9W8J1Q7"/>
<feature type="region of interest" description="Disordered" evidence="1">
    <location>
        <begin position="16"/>
        <end position="69"/>
    </location>
</feature>
<sequence>MPLERPYDWNVHTFHVETGLPVKKGAAQKKTRKKPPPKKTRKSTNAAAASPPVVERTPTPDTHQLAVPSPVDNYPTATQQHSAGQTPAFRVIALPPQSATTNEKEALLTLPPTGSSESPPPSSALPVTYTHIFEPMTRQYKQKQPIFMVLPVVPAPKSRVWPPASFEGETELRVLRETKPMFVDRRDFDMQRALRNFLLLGQFDLESPEARPGKHLWTFRSTDGSSLHGTWYRYLINDHGKMVKLFLRPVEVTRALVEQTDGRILDVSTITLPFKTERTITLEFSCPHTVPDADRAYRMWNGHFASTEVVRPLSTDLYYEKLSLPYFRSSVRLIVLKCDSPGSDEEEEEVEPLLYLFRLAVEDSSVCNSKKALKFTVWADVPVAPPPPPPPHDSGSGTTSTTSSCSVQQNDPTAGTDNANPKDSKIAFESKLIASGCSSADGIDIALNLDSELTELDEEQVEWEMGLVYYAMLAMKDKRFRIQ</sequence>